<evidence type="ECO:0000256" key="9">
    <source>
        <dbReference type="ARBA" id="ARBA00049187"/>
    </source>
</evidence>
<evidence type="ECO:0000256" key="5">
    <source>
        <dbReference type="ARBA" id="ARBA00023002"/>
    </source>
</evidence>
<evidence type="ECO:0000256" key="8">
    <source>
        <dbReference type="ARBA" id="ARBA00023284"/>
    </source>
</evidence>
<evidence type="ECO:0000256" key="3">
    <source>
        <dbReference type="ARBA" id="ARBA00022630"/>
    </source>
</evidence>
<dbReference type="FunFam" id="3.30.390.30:FF:000001">
    <property type="entry name" value="Dihydrolipoyl dehydrogenase"/>
    <property type="match status" value="1"/>
</dbReference>
<protein>
    <recommendedName>
        <fullName evidence="2 13">Dihydrolipoyl dehydrogenase</fullName>
        <ecNumber evidence="2 13">1.8.1.4</ecNumber>
    </recommendedName>
</protein>
<dbReference type="Pfam" id="PF02852">
    <property type="entry name" value="Pyr_redox_dim"/>
    <property type="match status" value="1"/>
</dbReference>
<dbReference type="InterPro" id="IPR050151">
    <property type="entry name" value="Class-I_Pyr_Nuc-Dis_Oxidored"/>
</dbReference>
<dbReference type="InterPro" id="IPR023753">
    <property type="entry name" value="FAD/NAD-binding_dom"/>
</dbReference>
<feature type="binding site" evidence="11">
    <location>
        <position position="212"/>
    </location>
    <ligand>
        <name>NAD(+)</name>
        <dbReference type="ChEBI" id="CHEBI:57540"/>
    </ligand>
</feature>
<keyword evidence="5 13" id="KW-0560">Oxidoreductase</keyword>
<dbReference type="GO" id="GO:0006103">
    <property type="term" value="P:2-oxoglutarate metabolic process"/>
    <property type="evidence" value="ECO:0007669"/>
    <property type="project" value="TreeGrafter"/>
</dbReference>
<keyword evidence="17" id="KW-1185">Reference proteome</keyword>
<keyword evidence="11" id="KW-0547">Nucleotide-binding</keyword>
<proteinExistence type="inferred from homology"/>
<evidence type="ECO:0000259" key="15">
    <source>
        <dbReference type="Pfam" id="PF07992"/>
    </source>
</evidence>
<dbReference type="InterPro" id="IPR012999">
    <property type="entry name" value="Pyr_OxRdtase_I_AS"/>
</dbReference>
<evidence type="ECO:0000256" key="13">
    <source>
        <dbReference type="RuleBase" id="RU003692"/>
    </source>
</evidence>
<name>S0FXX5_9BACT</name>
<gene>
    <name evidence="16" type="primary">lpd</name>
    <name evidence="16" type="ORF">Dpo_10c00110</name>
</gene>
<evidence type="ECO:0000313" key="17">
    <source>
        <dbReference type="Proteomes" id="UP000014216"/>
    </source>
</evidence>
<dbReference type="InterPro" id="IPR004099">
    <property type="entry name" value="Pyr_nucl-diS_OxRdtase_dimer"/>
</dbReference>
<dbReference type="InterPro" id="IPR016156">
    <property type="entry name" value="FAD/NAD-linked_Rdtase_dimer_sf"/>
</dbReference>
<dbReference type="NCBIfam" id="TIGR01350">
    <property type="entry name" value="lipoamide_DH"/>
    <property type="match status" value="1"/>
</dbReference>
<dbReference type="EMBL" id="APJX01000010">
    <property type="protein sequence ID" value="EMS78019.1"/>
    <property type="molecule type" value="Genomic_DNA"/>
</dbReference>
<comment type="miscellaneous">
    <text evidence="13">The active site is a redox-active disulfide bond.</text>
</comment>
<feature type="binding site" evidence="11">
    <location>
        <begin position="327"/>
        <end position="330"/>
    </location>
    <ligand>
        <name>FAD</name>
        <dbReference type="ChEBI" id="CHEBI:57692"/>
    </ligand>
</feature>
<evidence type="ECO:0000256" key="7">
    <source>
        <dbReference type="ARBA" id="ARBA00023157"/>
    </source>
</evidence>
<keyword evidence="8 13" id="KW-0676">Redox-active center</keyword>
<dbReference type="GO" id="GO:0004148">
    <property type="term" value="F:dihydrolipoyl dehydrogenase (NADH) activity"/>
    <property type="evidence" value="ECO:0007669"/>
    <property type="project" value="UniProtKB-EC"/>
</dbReference>
<feature type="domain" description="Pyridine nucleotide-disulphide oxidoreductase dimerisation" evidence="14">
    <location>
        <begin position="355"/>
        <end position="464"/>
    </location>
</feature>
<sequence>MSQKNTYDVVVIGSGPGGYSAALRAAQLGFDTALVEKEKTLGGVCLNVGCIPSKALLDSSERYHQARHKMAEHGIEIKDVRLDLETMMSRKNKVVEELTHNLRELLERGKIEIIHGTARVEAPDRVHVTRNEETGSGDRELILPARYILVATGSEPNPLPDLDFDGKHIISSTDALALDTVPKRLGIVGAGYVGLELGSVWQRLGSEVTVIEMLPQAAGNADGQVARTLMRLLKAQGMDIRLKTTVTKAAVKDNQVEVSVKAKDASDTLSFDRLLVSVGRRPRLDGLGLDELGVETDPDTGRIVVDAAFRTRVPSIYAIGDIIAGPMLAHKASAEGAAAAECMAGLPGDVNYDTIPSVIYTSPQAAGAGMTQEDAKKRGIPFLTGTYPFSGTGRARCLGETDGFVKLIVHKTSDRILGVHIIGPSASEMIAEGVAAMEAGMTATQIASMVHSHPTFSEAIQEAAAAVPKKQWQP</sequence>
<keyword evidence="3 13" id="KW-0285">Flavoprotein</keyword>
<dbReference type="PROSITE" id="PS00076">
    <property type="entry name" value="PYRIDINE_REDOX_1"/>
    <property type="match status" value="1"/>
</dbReference>
<evidence type="ECO:0000256" key="2">
    <source>
        <dbReference type="ARBA" id="ARBA00012608"/>
    </source>
</evidence>
<dbReference type="PATRIC" id="fig|1286635.3.peg.3849"/>
<dbReference type="EC" id="1.8.1.4" evidence="2 13"/>
<dbReference type="GO" id="GO:0005737">
    <property type="term" value="C:cytoplasm"/>
    <property type="evidence" value="ECO:0007669"/>
    <property type="project" value="UniProtKB-ARBA"/>
</dbReference>
<evidence type="ECO:0000256" key="1">
    <source>
        <dbReference type="ARBA" id="ARBA00007532"/>
    </source>
</evidence>
<keyword evidence="6 11" id="KW-0520">NAD</keyword>
<dbReference type="SUPFAM" id="SSF55424">
    <property type="entry name" value="FAD/NAD-linked reductases, dimerisation (C-terminal) domain"/>
    <property type="match status" value="1"/>
</dbReference>
<dbReference type="InterPro" id="IPR006258">
    <property type="entry name" value="Lipoamide_DH"/>
</dbReference>
<feature type="binding site" evidence="11">
    <location>
        <position position="279"/>
    </location>
    <ligand>
        <name>NAD(+)</name>
        <dbReference type="ChEBI" id="CHEBI:57540"/>
    </ligand>
</feature>
<feature type="binding site" evidence="11">
    <location>
        <begin position="152"/>
        <end position="154"/>
    </location>
    <ligand>
        <name>FAD</name>
        <dbReference type="ChEBI" id="CHEBI:57692"/>
    </ligand>
</feature>
<dbReference type="OrthoDB" id="9786429at2"/>
<dbReference type="PANTHER" id="PTHR22912">
    <property type="entry name" value="DISULFIDE OXIDOREDUCTASE"/>
    <property type="match status" value="1"/>
</dbReference>
<evidence type="ECO:0000259" key="14">
    <source>
        <dbReference type="Pfam" id="PF02852"/>
    </source>
</evidence>
<dbReference type="Proteomes" id="UP000014216">
    <property type="component" value="Unassembled WGS sequence"/>
</dbReference>
<feature type="active site" description="Proton acceptor" evidence="10">
    <location>
        <position position="453"/>
    </location>
</feature>
<dbReference type="PRINTS" id="PR00368">
    <property type="entry name" value="FADPNR"/>
</dbReference>
<feature type="binding site" evidence="11">
    <location>
        <position position="54"/>
    </location>
    <ligand>
        <name>FAD</name>
        <dbReference type="ChEBI" id="CHEBI:57692"/>
    </ligand>
</feature>
<keyword evidence="7" id="KW-1015">Disulfide bond</keyword>
<accession>S0FXX5</accession>
<organism evidence="16 17">
    <name type="scientific">Desulfotignum phosphitoxidans DSM 13687</name>
    <dbReference type="NCBI Taxonomy" id="1286635"/>
    <lineage>
        <taxon>Bacteria</taxon>
        <taxon>Pseudomonadati</taxon>
        <taxon>Thermodesulfobacteriota</taxon>
        <taxon>Desulfobacteria</taxon>
        <taxon>Desulfobacterales</taxon>
        <taxon>Desulfobacteraceae</taxon>
        <taxon>Desulfotignum</taxon>
    </lineage>
</organism>
<dbReference type="GO" id="GO:0050660">
    <property type="term" value="F:flavin adenine dinucleotide binding"/>
    <property type="evidence" value="ECO:0007669"/>
    <property type="project" value="InterPro"/>
</dbReference>
<dbReference type="SUPFAM" id="SSF51905">
    <property type="entry name" value="FAD/NAD(P)-binding domain"/>
    <property type="match status" value="1"/>
</dbReference>
<comment type="cofactor">
    <cofactor evidence="11 13">
        <name>FAD</name>
        <dbReference type="ChEBI" id="CHEBI:57692"/>
    </cofactor>
    <text evidence="11 13">Binds 1 FAD per subunit.</text>
</comment>
<evidence type="ECO:0000256" key="11">
    <source>
        <dbReference type="PIRSR" id="PIRSR000350-3"/>
    </source>
</evidence>
<keyword evidence="4 11" id="KW-0274">FAD</keyword>
<dbReference type="Gene3D" id="3.50.50.60">
    <property type="entry name" value="FAD/NAD(P)-binding domain"/>
    <property type="match status" value="2"/>
</dbReference>
<feature type="disulfide bond" description="Redox-active" evidence="12">
    <location>
        <begin position="45"/>
        <end position="50"/>
    </location>
</feature>
<evidence type="ECO:0000313" key="16">
    <source>
        <dbReference type="EMBL" id="EMS78019.1"/>
    </source>
</evidence>
<evidence type="ECO:0000256" key="4">
    <source>
        <dbReference type="ARBA" id="ARBA00022827"/>
    </source>
</evidence>
<evidence type="ECO:0000256" key="12">
    <source>
        <dbReference type="PIRSR" id="PIRSR000350-4"/>
    </source>
</evidence>
<dbReference type="PANTHER" id="PTHR22912:SF151">
    <property type="entry name" value="DIHYDROLIPOYL DEHYDROGENASE, MITOCHONDRIAL"/>
    <property type="match status" value="1"/>
</dbReference>
<dbReference type="InterPro" id="IPR001100">
    <property type="entry name" value="Pyr_nuc-diS_OxRdtase"/>
</dbReference>
<dbReference type="InterPro" id="IPR036188">
    <property type="entry name" value="FAD/NAD-bd_sf"/>
</dbReference>
<comment type="similarity">
    <text evidence="1 13">Belongs to the class-I pyridine nucleotide-disulfide oxidoreductase family.</text>
</comment>
<dbReference type="PRINTS" id="PR00411">
    <property type="entry name" value="PNDRDTASEI"/>
</dbReference>
<comment type="caution">
    <text evidence="16">The sequence shown here is derived from an EMBL/GenBank/DDBJ whole genome shotgun (WGS) entry which is preliminary data.</text>
</comment>
<reference evidence="16 17" key="1">
    <citation type="journal article" date="2013" name="Genome Announc.">
        <title>Draft Genome Sequence of Desulfotignum phosphitoxidans DSM 13687 Strain FiPS-3.</title>
        <authorList>
            <person name="Poehlein A."/>
            <person name="Daniel R."/>
            <person name="Simeonova D.D."/>
        </authorList>
    </citation>
    <scope>NUCLEOTIDE SEQUENCE [LARGE SCALE GENOMIC DNA]</scope>
    <source>
        <strain evidence="16 17">DSM 13687</strain>
    </source>
</reference>
<comment type="catalytic activity">
    <reaction evidence="9 13">
        <text>N(6)-[(R)-dihydrolipoyl]-L-lysyl-[protein] + NAD(+) = N(6)-[(R)-lipoyl]-L-lysyl-[protein] + NADH + H(+)</text>
        <dbReference type="Rhea" id="RHEA:15045"/>
        <dbReference type="Rhea" id="RHEA-COMP:10474"/>
        <dbReference type="Rhea" id="RHEA-COMP:10475"/>
        <dbReference type="ChEBI" id="CHEBI:15378"/>
        <dbReference type="ChEBI" id="CHEBI:57540"/>
        <dbReference type="ChEBI" id="CHEBI:57945"/>
        <dbReference type="ChEBI" id="CHEBI:83099"/>
        <dbReference type="ChEBI" id="CHEBI:83100"/>
        <dbReference type="EC" id="1.8.1.4"/>
    </reaction>
</comment>
<dbReference type="PIRSF" id="PIRSF000350">
    <property type="entry name" value="Mercury_reductase_MerA"/>
    <property type="match status" value="1"/>
</dbReference>
<evidence type="ECO:0000256" key="10">
    <source>
        <dbReference type="PIRSR" id="PIRSR000350-2"/>
    </source>
</evidence>
<feature type="domain" description="FAD/NAD(P)-binding" evidence="15">
    <location>
        <begin position="7"/>
        <end position="336"/>
    </location>
</feature>
<feature type="binding site" evidence="11">
    <location>
        <begin position="189"/>
        <end position="196"/>
    </location>
    <ligand>
        <name>NAD(+)</name>
        <dbReference type="ChEBI" id="CHEBI:57540"/>
    </ligand>
</feature>
<dbReference type="Gene3D" id="3.30.390.30">
    <property type="match status" value="1"/>
</dbReference>
<feature type="binding site" evidence="11">
    <location>
        <position position="321"/>
    </location>
    <ligand>
        <name>FAD</name>
        <dbReference type="ChEBI" id="CHEBI:57692"/>
    </ligand>
</feature>
<dbReference type="Pfam" id="PF07992">
    <property type="entry name" value="Pyr_redox_2"/>
    <property type="match status" value="1"/>
</dbReference>
<dbReference type="RefSeq" id="WP_006967796.1">
    <property type="nucleotide sequence ID" value="NZ_APJX01000010.1"/>
</dbReference>
<evidence type="ECO:0000256" key="6">
    <source>
        <dbReference type="ARBA" id="ARBA00023027"/>
    </source>
</evidence>
<dbReference type="AlphaFoldDB" id="S0FXX5"/>